<comment type="caution">
    <text evidence="1">The sequence shown here is derived from an EMBL/GenBank/DDBJ whole genome shotgun (WGS) entry which is preliminary data.</text>
</comment>
<dbReference type="EMBL" id="JAAARO010000016">
    <property type="protein sequence ID" value="KAF5734230.1"/>
    <property type="molecule type" value="Genomic_DNA"/>
</dbReference>
<evidence type="ECO:0000313" key="1">
    <source>
        <dbReference type="EMBL" id="KAF5734230.1"/>
    </source>
</evidence>
<keyword evidence="2" id="KW-1185">Reference proteome</keyword>
<dbReference type="InParanoid" id="A0A7J7CJJ6"/>
<dbReference type="PANTHER" id="PTHR36723:SF1">
    <property type="entry name" value="F22C12.19"/>
    <property type="match status" value="1"/>
</dbReference>
<evidence type="ECO:0000313" key="2">
    <source>
        <dbReference type="Proteomes" id="UP000593562"/>
    </source>
</evidence>
<dbReference type="AlphaFoldDB" id="A0A7J7CJJ6"/>
<dbReference type="PANTHER" id="PTHR36723">
    <property type="entry name" value="F22C12.19"/>
    <property type="match status" value="1"/>
</dbReference>
<proteinExistence type="predicted"/>
<dbReference type="Proteomes" id="UP000593562">
    <property type="component" value="Unassembled WGS sequence"/>
</dbReference>
<reference evidence="1 2" key="1">
    <citation type="journal article" date="2020" name="Nat. Commun.">
        <title>Genome of Tripterygium wilfordii and identification of cytochrome P450 involved in triptolide biosynthesis.</title>
        <authorList>
            <person name="Tu L."/>
            <person name="Su P."/>
            <person name="Zhang Z."/>
            <person name="Gao L."/>
            <person name="Wang J."/>
            <person name="Hu T."/>
            <person name="Zhou J."/>
            <person name="Zhang Y."/>
            <person name="Zhao Y."/>
            <person name="Liu Y."/>
            <person name="Song Y."/>
            <person name="Tong Y."/>
            <person name="Lu Y."/>
            <person name="Yang J."/>
            <person name="Xu C."/>
            <person name="Jia M."/>
            <person name="Peters R.J."/>
            <person name="Huang L."/>
            <person name="Gao W."/>
        </authorList>
    </citation>
    <scope>NUCLEOTIDE SEQUENCE [LARGE SCALE GENOMIC DNA]</scope>
    <source>
        <strain evidence="2">cv. XIE 37</strain>
        <tissue evidence="1">Leaf</tissue>
    </source>
</reference>
<dbReference type="FunCoup" id="A0A7J7CJJ6">
    <property type="interactions" value="1972"/>
</dbReference>
<organism evidence="1 2">
    <name type="scientific">Tripterygium wilfordii</name>
    <name type="common">Thunder God vine</name>
    <dbReference type="NCBI Taxonomy" id="458696"/>
    <lineage>
        <taxon>Eukaryota</taxon>
        <taxon>Viridiplantae</taxon>
        <taxon>Streptophyta</taxon>
        <taxon>Embryophyta</taxon>
        <taxon>Tracheophyta</taxon>
        <taxon>Spermatophyta</taxon>
        <taxon>Magnoliopsida</taxon>
        <taxon>eudicotyledons</taxon>
        <taxon>Gunneridae</taxon>
        <taxon>Pentapetalae</taxon>
        <taxon>rosids</taxon>
        <taxon>fabids</taxon>
        <taxon>Celastrales</taxon>
        <taxon>Celastraceae</taxon>
        <taxon>Tripterygium</taxon>
    </lineage>
</organism>
<sequence>MKGESKIMRRRGRCLAWFSVLEKEGEGGVYGRKPDVQDITNRIDDLSLNTLLDGSCAYPSLGKDKGKKAAIPTDNIMHSIGKASLILQLPRSRQPQNISEVDSFSNKKISTFPSSSVPIVANGDNFDSCMTDVSLTDKVEDCCTLAEASFKLLDFPLCKPKDVLKGLVLPPPKDLESLLLDATKPAVSSRNTPDMRPRKQMSRRASLPPFPWSNTFNGQCRVNSDATKLLTSKSTCQGRWVRIQSSASCLRTGIGCFANLESLDYDESLVPSEEQRLGFKENSTTPSVPLCLSWGKMCSSSPATCARALCASQGLPSKAFDSCGQSGIFMQKVLVSGRRHLILMF</sequence>
<protein>
    <submittedName>
        <fullName evidence="1">Uncharacterized protein</fullName>
    </submittedName>
</protein>
<name>A0A7J7CJJ6_TRIWF</name>
<accession>A0A7J7CJJ6</accession>
<gene>
    <name evidence="1" type="ORF">HS088_TW16G00675</name>
</gene>